<comment type="caution">
    <text evidence="10">The sequence shown here is derived from an EMBL/GenBank/DDBJ whole genome shotgun (WGS) entry which is preliminary data.</text>
</comment>
<evidence type="ECO:0000259" key="6">
    <source>
        <dbReference type="Pfam" id="PF20465"/>
    </source>
</evidence>
<evidence type="ECO:0000259" key="5">
    <source>
        <dbReference type="Pfam" id="PF20464"/>
    </source>
</evidence>
<dbReference type="InterPro" id="IPR050953">
    <property type="entry name" value="N4_N6_ade-DNA_methylase"/>
</dbReference>
<feature type="domain" description="MmeI-like helicase spacer" evidence="6">
    <location>
        <begin position="171"/>
        <end position="250"/>
    </location>
</feature>
<gene>
    <name evidence="10" type="ORF">P9H32_15030</name>
</gene>
<evidence type="ECO:0000313" key="11">
    <source>
        <dbReference type="Proteomes" id="UP001290861"/>
    </source>
</evidence>
<comment type="catalytic activity">
    <reaction evidence="4">
        <text>a 2'-deoxyadenosine in DNA + S-adenosyl-L-methionine = an N(6)-methyl-2'-deoxyadenosine in DNA + S-adenosyl-L-homocysteine + H(+)</text>
        <dbReference type="Rhea" id="RHEA:15197"/>
        <dbReference type="Rhea" id="RHEA-COMP:12418"/>
        <dbReference type="Rhea" id="RHEA-COMP:12419"/>
        <dbReference type="ChEBI" id="CHEBI:15378"/>
        <dbReference type="ChEBI" id="CHEBI:57856"/>
        <dbReference type="ChEBI" id="CHEBI:59789"/>
        <dbReference type="ChEBI" id="CHEBI:90615"/>
        <dbReference type="ChEBI" id="CHEBI:90616"/>
        <dbReference type="EC" id="2.1.1.72"/>
    </reaction>
</comment>
<accession>A0ABU5N0H5</accession>
<dbReference type="Proteomes" id="UP001290861">
    <property type="component" value="Unassembled WGS sequence"/>
</dbReference>
<dbReference type="InterPro" id="IPR046816">
    <property type="entry name" value="MmeI_Mtase"/>
</dbReference>
<evidence type="ECO:0000256" key="1">
    <source>
        <dbReference type="ARBA" id="ARBA00011900"/>
    </source>
</evidence>
<dbReference type="Pfam" id="PF20465">
    <property type="entry name" value="MmeI_hel"/>
    <property type="match status" value="1"/>
</dbReference>
<sequence length="909" mass="102670">MNAVEIEQAISELAELPFDAAEFPYAFLTAFGNKATTIKRLRAGSTNKSDIGGVLQTNNIHLKICENGAVDETLKALRESPATKNGKVKFILATDGELFAAEDLNSGDVISCDYKKFPDHFGFFLSLAGISTVQQIRESAFDIKATGRLNRLYVQLLKDNPDWGAADKRTEMNHFMARLIFCFFAEDTDIFRRPDLFTDTVERMSASDASNTHEIIQELFRAMNTKFEEREIAGIARWARELPYVNGGLFSGSMAVPKFTRIARSYLLHIGSLNWKKINPDIFGSMIQAVADDEERGQLGMHYTSVPNILKVLNPLFLDELREQLAAAGDNPRKLINLRKRLAKIRVFDPACGSGNFLVIAYKQMREIEAEINRRRKEPENRSVIPLTNFRGIEIRDFSAEIARLALIIAEYQCDVLYRGQKEAIQDFLPLRRDNWITCANALQVDWLSICPPTGTGVKHRADDLFQTPLDQAEIDFENEGGETYICGNPPYIGRRNQDKKQKADLKALLASKVRSSASLDYVFGWLEKASDFIVQQGGEFAFVTTNSVTQGTQIPIYWPHLFSKGLEITFAHRSFKWSNNAAHNAGVTVVVIGVGTTRKAKKIYDGELVQEVAEINPYLLSGSAVVVTTASKPISQVHRMNYGNLPGDGNHLSLSQREKDDLLRQHPEVAKLILPLYGAQEFIKGLKRYCIWIDDDDLEMALRVPEIASRIERVKQTRKDSKDPSYNALASRPHQYRDRNLAERLTILAPQVSSESRDYLPTTVIEGRTGTTNQAFALYDAPLWNMALIASRIHLVWIATVCGKMKTDFRYSNTLGWNTFPVPPLTEKNKADLTRCAENILLAREAHFPATIADLYAPDKMPENLRAAHEQNDEVLERIYIGRRFRNDTERLEKLFELYTKMTEGKDG</sequence>
<dbReference type="PANTHER" id="PTHR33841:SF1">
    <property type="entry name" value="DNA METHYLTRANSFERASE A"/>
    <property type="match status" value="1"/>
</dbReference>
<dbReference type="EMBL" id="JARVCO010000012">
    <property type="protein sequence ID" value="MDZ8119942.1"/>
    <property type="molecule type" value="Genomic_DNA"/>
</dbReference>
<evidence type="ECO:0000256" key="2">
    <source>
        <dbReference type="ARBA" id="ARBA00022603"/>
    </source>
</evidence>
<evidence type="ECO:0000256" key="3">
    <source>
        <dbReference type="ARBA" id="ARBA00022679"/>
    </source>
</evidence>
<dbReference type="EC" id="2.1.1.72" evidence="1"/>
<keyword evidence="2" id="KW-0489">Methyltransferase</keyword>
<dbReference type="InterPro" id="IPR046817">
    <property type="entry name" value="MmeI_N"/>
</dbReference>
<evidence type="ECO:0000313" key="10">
    <source>
        <dbReference type="EMBL" id="MDZ8119942.1"/>
    </source>
</evidence>
<evidence type="ECO:0000259" key="8">
    <source>
        <dbReference type="Pfam" id="PF20467"/>
    </source>
</evidence>
<keyword evidence="3" id="KW-0808">Transferase</keyword>
<evidence type="ECO:0000259" key="9">
    <source>
        <dbReference type="Pfam" id="PF20473"/>
    </source>
</evidence>
<dbReference type="InterPro" id="IPR046820">
    <property type="entry name" value="MmeI_TRD"/>
</dbReference>
<feature type="domain" description="MmeI-like N-terminal" evidence="5">
    <location>
        <begin position="1"/>
        <end position="159"/>
    </location>
</feature>
<reference evidence="10 11" key="1">
    <citation type="journal article" date="2024" name="Appl. Environ. Microbiol.">
        <title>Pontiella agarivorans sp. nov., a novel marine anaerobic bacterium capable of degrading macroalgal polysaccharides and fixing nitrogen.</title>
        <authorList>
            <person name="Liu N."/>
            <person name="Kivenson V."/>
            <person name="Peng X."/>
            <person name="Cui Z."/>
            <person name="Lankiewicz T.S."/>
            <person name="Gosselin K.M."/>
            <person name="English C.J."/>
            <person name="Blair E.M."/>
            <person name="O'Malley M.A."/>
            <person name="Valentine D.L."/>
        </authorList>
    </citation>
    <scope>NUCLEOTIDE SEQUENCE [LARGE SCALE GENOMIC DNA]</scope>
    <source>
        <strain evidence="10 11">NLcol2</strain>
    </source>
</reference>
<dbReference type="Pfam" id="PF20473">
    <property type="entry name" value="MmeI_Mtase"/>
    <property type="match status" value="1"/>
</dbReference>
<dbReference type="Gene3D" id="3.40.50.150">
    <property type="entry name" value="Vaccinia Virus protein VP39"/>
    <property type="match status" value="1"/>
</dbReference>
<feature type="domain" description="MmeI-like target recognition" evidence="7">
    <location>
        <begin position="623"/>
        <end position="826"/>
    </location>
</feature>
<dbReference type="InterPro" id="IPR046818">
    <property type="entry name" value="MmeI_C"/>
</dbReference>
<dbReference type="Pfam" id="PF20466">
    <property type="entry name" value="MmeI_TRD"/>
    <property type="match status" value="1"/>
</dbReference>
<dbReference type="RefSeq" id="WP_322609723.1">
    <property type="nucleotide sequence ID" value="NZ_JARVCO010000012.1"/>
</dbReference>
<dbReference type="Pfam" id="PF20467">
    <property type="entry name" value="MmeI_C"/>
    <property type="match status" value="1"/>
</dbReference>
<feature type="domain" description="MmeI-like DNA-methyltransferase" evidence="9">
    <location>
        <begin position="326"/>
        <end position="606"/>
    </location>
</feature>
<organism evidence="10 11">
    <name type="scientific">Pontiella agarivorans</name>
    <dbReference type="NCBI Taxonomy" id="3038953"/>
    <lineage>
        <taxon>Bacteria</taxon>
        <taxon>Pseudomonadati</taxon>
        <taxon>Kiritimatiellota</taxon>
        <taxon>Kiritimatiellia</taxon>
        <taxon>Kiritimatiellales</taxon>
        <taxon>Pontiellaceae</taxon>
        <taxon>Pontiella</taxon>
    </lineage>
</organism>
<dbReference type="PANTHER" id="PTHR33841">
    <property type="entry name" value="DNA METHYLTRANSFERASE YEEA-RELATED"/>
    <property type="match status" value="1"/>
</dbReference>
<dbReference type="Pfam" id="PF20464">
    <property type="entry name" value="MmeI_N"/>
    <property type="match status" value="1"/>
</dbReference>
<protein>
    <recommendedName>
        <fullName evidence="1">site-specific DNA-methyltransferase (adenine-specific)</fullName>
        <ecNumber evidence="1">2.1.1.72</ecNumber>
    </recommendedName>
</protein>
<name>A0ABU5N0H5_9BACT</name>
<dbReference type="SUPFAM" id="SSF53335">
    <property type="entry name" value="S-adenosyl-L-methionine-dependent methyltransferases"/>
    <property type="match status" value="1"/>
</dbReference>
<proteinExistence type="predicted"/>
<dbReference type="InterPro" id="IPR029063">
    <property type="entry name" value="SAM-dependent_MTases_sf"/>
</dbReference>
<keyword evidence="11" id="KW-1185">Reference proteome</keyword>
<evidence type="ECO:0000259" key="7">
    <source>
        <dbReference type="Pfam" id="PF20466"/>
    </source>
</evidence>
<feature type="domain" description="MmeI-like C-terminal" evidence="8">
    <location>
        <begin position="828"/>
        <end position="905"/>
    </location>
</feature>
<dbReference type="InterPro" id="IPR046819">
    <property type="entry name" value="MmeI_hel"/>
</dbReference>
<evidence type="ECO:0000256" key="4">
    <source>
        <dbReference type="ARBA" id="ARBA00047942"/>
    </source>
</evidence>